<feature type="transmembrane region" description="Helical" evidence="1">
    <location>
        <begin position="12"/>
        <end position="38"/>
    </location>
</feature>
<keyword evidence="1" id="KW-1133">Transmembrane helix</keyword>
<dbReference type="AlphaFoldDB" id="A0A6L9XXZ7"/>
<gene>
    <name evidence="3" type="ORF">G3T36_08455</name>
</gene>
<organism evidence="3 4">
    <name type="scientific">Leifsonia tongyongensis</name>
    <dbReference type="NCBI Taxonomy" id="1268043"/>
    <lineage>
        <taxon>Bacteria</taxon>
        <taxon>Bacillati</taxon>
        <taxon>Actinomycetota</taxon>
        <taxon>Actinomycetes</taxon>
        <taxon>Micrococcales</taxon>
        <taxon>Microbacteriaceae</taxon>
        <taxon>Leifsonia</taxon>
    </lineage>
</organism>
<comment type="caution">
    <text evidence="3">The sequence shown here is derived from an EMBL/GenBank/DDBJ whole genome shotgun (WGS) entry which is preliminary data.</text>
</comment>
<dbReference type="Proteomes" id="UP000474967">
    <property type="component" value="Unassembled WGS sequence"/>
</dbReference>
<feature type="domain" description="DUF7144" evidence="2">
    <location>
        <begin position="12"/>
        <end position="127"/>
    </location>
</feature>
<reference evidence="3 4" key="1">
    <citation type="journal article" date="2014" name="J. Microbiol.">
        <title>Diaminobutyricibacter tongyongensis gen. nov., sp. nov. and Homoserinibacter gongjuensis gen. nov., sp. nov. belong to the family Microbacteriaceae.</title>
        <authorList>
            <person name="Kim S.J."/>
            <person name="Ahn J.H."/>
            <person name="Weon H.Y."/>
            <person name="Hamada M."/>
            <person name="Suzuki K."/>
            <person name="Kwon S.W."/>
        </authorList>
    </citation>
    <scope>NUCLEOTIDE SEQUENCE [LARGE SCALE GENOMIC DNA]</scope>
    <source>
        <strain evidence="3 4">NBRC 108724</strain>
    </source>
</reference>
<evidence type="ECO:0000313" key="4">
    <source>
        <dbReference type="Proteomes" id="UP000474967"/>
    </source>
</evidence>
<dbReference type="Pfam" id="PF23636">
    <property type="entry name" value="DUF7144"/>
    <property type="match status" value="1"/>
</dbReference>
<dbReference type="InterPro" id="IPR055568">
    <property type="entry name" value="DUF7144"/>
</dbReference>
<evidence type="ECO:0000256" key="1">
    <source>
        <dbReference type="SAM" id="Phobius"/>
    </source>
</evidence>
<keyword evidence="1" id="KW-0472">Membrane</keyword>
<feature type="transmembrane region" description="Helical" evidence="1">
    <location>
        <begin position="107"/>
        <end position="125"/>
    </location>
</feature>
<keyword evidence="1" id="KW-0812">Transmembrane</keyword>
<dbReference type="RefSeq" id="WP_163289298.1">
    <property type="nucleotide sequence ID" value="NZ_JAAGWY010000002.1"/>
</dbReference>
<evidence type="ECO:0000259" key="2">
    <source>
        <dbReference type="Pfam" id="PF23636"/>
    </source>
</evidence>
<accession>A0A6L9XXZ7</accession>
<feature type="transmembrane region" description="Helical" evidence="1">
    <location>
        <begin position="82"/>
        <end position="101"/>
    </location>
</feature>
<evidence type="ECO:0000313" key="3">
    <source>
        <dbReference type="EMBL" id="NEN05904.1"/>
    </source>
</evidence>
<feature type="transmembrane region" description="Helical" evidence="1">
    <location>
        <begin position="58"/>
        <end position="77"/>
    </location>
</feature>
<dbReference type="EMBL" id="JAAGWY010000002">
    <property type="protein sequence ID" value="NEN05904.1"/>
    <property type="molecule type" value="Genomic_DNA"/>
</dbReference>
<keyword evidence="4" id="KW-1185">Reference proteome</keyword>
<proteinExistence type="predicted"/>
<name>A0A6L9XXZ7_9MICO</name>
<sequence length="135" mass="14615">MSETRVTGWVGWVWFAGVLLVVEGAFDILFGFMALLAPDSAYFRGSTGALVGYNVQGWGWWTLILGIIVLLTGAFLFRGALWARLFAVIIAGVNAVTSLLAMPTQPIWSLALVAMNLLIIYAVTVHGDELRRAAA</sequence>
<protein>
    <recommendedName>
        <fullName evidence="2">DUF7144 domain-containing protein</fullName>
    </recommendedName>
</protein>